<evidence type="ECO:0000256" key="6">
    <source>
        <dbReference type="ARBA" id="ARBA00022703"/>
    </source>
</evidence>
<evidence type="ECO:0000256" key="20">
    <source>
        <dbReference type="ARBA" id="ARBA00047734"/>
    </source>
</evidence>
<dbReference type="InterPro" id="IPR006683">
    <property type="entry name" value="Thioestr_dom"/>
</dbReference>
<dbReference type="GO" id="GO:0016020">
    <property type="term" value="C:membrane"/>
    <property type="evidence" value="ECO:0007669"/>
    <property type="project" value="UniProtKB-SubCell"/>
</dbReference>
<sequence>MVLCGSCQKLSRCRLGLHRETLGDDGVVVSEITCPRDQEGGISVAHGGWTAGILDEMVGHALLLRQEFAVTGTLQVKFVKPVPIERPIIGRARVTGREGRRVFVSAELVLAGSEAVLAEAEAIMVRRPPDHFERHEKWLSELDAKAAR</sequence>
<evidence type="ECO:0000256" key="5">
    <source>
        <dbReference type="ARBA" id="ARBA00022490"/>
    </source>
</evidence>
<evidence type="ECO:0000256" key="23">
    <source>
        <dbReference type="ARBA" id="ARBA00048180"/>
    </source>
</evidence>
<evidence type="ECO:0000313" key="25">
    <source>
        <dbReference type="EMBL" id="ODQ87973.1"/>
    </source>
</evidence>
<comment type="similarity">
    <text evidence="15">Belongs to the THEM4/THEM5 thioesterase family.</text>
</comment>
<evidence type="ECO:0000256" key="12">
    <source>
        <dbReference type="ARBA" id="ARBA00023273"/>
    </source>
</evidence>
<dbReference type="Gene3D" id="3.10.129.10">
    <property type="entry name" value="Hotdog Thioesterase"/>
    <property type="match status" value="1"/>
</dbReference>
<evidence type="ECO:0000256" key="3">
    <source>
        <dbReference type="ARBA" id="ARBA00004632"/>
    </source>
</evidence>
<evidence type="ECO:0000256" key="4">
    <source>
        <dbReference type="ARBA" id="ARBA00022475"/>
    </source>
</evidence>
<dbReference type="Pfam" id="PF03061">
    <property type="entry name" value="4HBT"/>
    <property type="match status" value="1"/>
</dbReference>
<keyword evidence="5" id="KW-0963">Cytoplasm</keyword>
<evidence type="ECO:0000256" key="2">
    <source>
        <dbReference type="ARBA" id="ARBA00004496"/>
    </source>
</evidence>
<feature type="domain" description="Thioesterase" evidence="24">
    <location>
        <begin position="44"/>
        <end position="110"/>
    </location>
</feature>
<evidence type="ECO:0000313" key="26">
    <source>
        <dbReference type="Proteomes" id="UP000094053"/>
    </source>
</evidence>
<evidence type="ECO:0000256" key="15">
    <source>
        <dbReference type="ARBA" id="ARBA00038456"/>
    </source>
</evidence>
<comment type="catalytic activity">
    <reaction evidence="19">
        <text>octanoyl-CoA + H2O = octanoate + CoA + H(+)</text>
        <dbReference type="Rhea" id="RHEA:30143"/>
        <dbReference type="ChEBI" id="CHEBI:15377"/>
        <dbReference type="ChEBI" id="CHEBI:15378"/>
        <dbReference type="ChEBI" id="CHEBI:25646"/>
        <dbReference type="ChEBI" id="CHEBI:57287"/>
        <dbReference type="ChEBI" id="CHEBI:57386"/>
    </reaction>
    <physiologicalReaction direction="left-to-right" evidence="19">
        <dbReference type="Rhea" id="RHEA:30144"/>
    </physiologicalReaction>
</comment>
<keyword evidence="8" id="KW-0276">Fatty acid metabolism</keyword>
<keyword evidence="9" id="KW-0809">Transit peptide</keyword>
<gene>
    <name evidence="25" type="ORF">BHQ18_21720</name>
</gene>
<evidence type="ECO:0000256" key="1">
    <source>
        <dbReference type="ARBA" id="ARBA00004170"/>
    </source>
</evidence>
<dbReference type="EMBL" id="MIHA01000018">
    <property type="protein sequence ID" value="ODQ87973.1"/>
    <property type="molecule type" value="Genomic_DNA"/>
</dbReference>
<keyword evidence="26" id="KW-1185">Reference proteome</keyword>
<dbReference type="AlphaFoldDB" id="A0A1E3RDP2"/>
<dbReference type="SUPFAM" id="SSF54637">
    <property type="entry name" value="Thioesterase/thiol ester dehydrase-isomerase"/>
    <property type="match status" value="1"/>
</dbReference>
<evidence type="ECO:0000256" key="18">
    <source>
        <dbReference type="ARBA" id="ARBA00043210"/>
    </source>
</evidence>
<protein>
    <recommendedName>
        <fullName evidence="17">Acyl-coenzyme A thioesterase THEM4</fullName>
        <ecNumber evidence="16">3.1.2.2</ecNumber>
    </recommendedName>
    <alternativeName>
        <fullName evidence="18">Thioesterase superfamily member 4</fullName>
    </alternativeName>
</protein>
<evidence type="ECO:0000256" key="17">
    <source>
        <dbReference type="ARBA" id="ARBA00040123"/>
    </source>
</evidence>
<dbReference type="STRING" id="1776.BHQ18_21720"/>
<name>A0A1E3RDP2_MYCFV</name>
<comment type="caution">
    <text evidence="25">The sequence shown here is derived from an EMBL/GenBank/DDBJ whole genome shotgun (WGS) entry which is preliminary data.</text>
</comment>
<comment type="catalytic activity">
    <reaction evidence="23">
        <text>tetradecanoyl-CoA + H2O = tetradecanoate + CoA + H(+)</text>
        <dbReference type="Rhea" id="RHEA:40119"/>
        <dbReference type="ChEBI" id="CHEBI:15377"/>
        <dbReference type="ChEBI" id="CHEBI:15378"/>
        <dbReference type="ChEBI" id="CHEBI:30807"/>
        <dbReference type="ChEBI" id="CHEBI:57287"/>
        <dbReference type="ChEBI" id="CHEBI:57385"/>
    </reaction>
    <physiologicalReaction direction="left-to-right" evidence="23">
        <dbReference type="Rhea" id="RHEA:40120"/>
    </physiologicalReaction>
</comment>
<comment type="catalytic activity">
    <reaction evidence="21">
        <text>decanoyl-CoA + H2O = decanoate + CoA + H(+)</text>
        <dbReference type="Rhea" id="RHEA:40059"/>
        <dbReference type="ChEBI" id="CHEBI:15377"/>
        <dbReference type="ChEBI" id="CHEBI:15378"/>
        <dbReference type="ChEBI" id="CHEBI:27689"/>
        <dbReference type="ChEBI" id="CHEBI:57287"/>
        <dbReference type="ChEBI" id="CHEBI:61430"/>
    </reaction>
    <physiologicalReaction direction="left-to-right" evidence="21">
        <dbReference type="Rhea" id="RHEA:40060"/>
    </physiologicalReaction>
</comment>
<dbReference type="CDD" id="cd03443">
    <property type="entry name" value="PaaI_thioesterase"/>
    <property type="match status" value="1"/>
</dbReference>
<evidence type="ECO:0000259" key="24">
    <source>
        <dbReference type="Pfam" id="PF03061"/>
    </source>
</evidence>
<keyword evidence="10" id="KW-0443">Lipid metabolism</keyword>
<evidence type="ECO:0000256" key="8">
    <source>
        <dbReference type="ARBA" id="ARBA00022832"/>
    </source>
</evidence>
<keyword evidence="4" id="KW-1003">Cell membrane</keyword>
<dbReference type="InterPro" id="IPR029069">
    <property type="entry name" value="HotDog_dom_sf"/>
</dbReference>
<evidence type="ECO:0000256" key="19">
    <source>
        <dbReference type="ARBA" id="ARBA00047588"/>
    </source>
</evidence>
<dbReference type="InterPro" id="IPR052365">
    <property type="entry name" value="THEM4/THEM5_acyl-CoA_thioest"/>
</dbReference>
<keyword evidence="11" id="KW-0472">Membrane</keyword>
<comment type="catalytic activity">
    <reaction evidence="22">
        <text>dodecanoyl-CoA + H2O = dodecanoate + CoA + H(+)</text>
        <dbReference type="Rhea" id="RHEA:30135"/>
        <dbReference type="ChEBI" id="CHEBI:15377"/>
        <dbReference type="ChEBI" id="CHEBI:15378"/>
        <dbReference type="ChEBI" id="CHEBI:18262"/>
        <dbReference type="ChEBI" id="CHEBI:57287"/>
        <dbReference type="ChEBI" id="CHEBI:57375"/>
    </reaction>
    <physiologicalReaction direction="left-to-right" evidence="22">
        <dbReference type="Rhea" id="RHEA:30136"/>
    </physiologicalReaction>
</comment>
<comment type="catalytic activity">
    <reaction evidence="13">
        <text>(5Z,8Z,11Z,14Z)-eicosatetraenoyl-CoA + H2O = (5Z,8Z,11Z,14Z)-eicosatetraenoate + CoA + H(+)</text>
        <dbReference type="Rhea" id="RHEA:40151"/>
        <dbReference type="ChEBI" id="CHEBI:15377"/>
        <dbReference type="ChEBI" id="CHEBI:15378"/>
        <dbReference type="ChEBI" id="CHEBI:32395"/>
        <dbReference type="ChEBI" id="CHEBI:57287"/>
        <dbReference type="ChEBI" id="CHEBI:57368"/>
    </reaction>
    <physiologicalReaction direction="left-to-right" evidence="13">
        <dbReference type="Rhea" id="RHEA:40152"/>
    </physiologicalReaction>
</comment>
<dbReference type="GO" id="GO:0006631">
    <property type="term" value="P:fatty acid metabolic process"/>
    <property type="evidence" value="ECO:0007669"/>
    <property type="project" value="UniProtKB-KW"/>
</dbReference>
<dbReference type="Proteomes" id="UP000094053">
    <property type="component" value="Unassembled WGS sequence"/>
</dbReference>
<evidence type="ECO:0000256" key="9">
    <source>
        <dbReference type="ARBA" id="ARBA00022946"/>
    </source>
</evidence>
<keyword evidence="12" id="KW-0966">Cell projection</keyword>
<comment type="subcellular location">
    <subcellularLocation>
        <location evidence="3">Cell projection</location>
        <location evidence="3">Ruffle membrane</location>
    </subcellularLocation>
    <subcellularLocation>
        <location evidence="2">Cytoplasm</location>
    </subcellularLocation>
    <subcellularLocation>
        <location evidence="1">Membrane</location>
        <topology evidence="1">Peripheral membrane protein</topology>
    </subcellularLocation>
</comment>
<comment type="catalytic activity">
    <reaction evidence="14">
        <text>(9Z)-octadecenoyl-CoA + H2O = (9Z)-octadecenoate + CoA + H(+)</text>
        <dbReference type="Rhea" id="RHEA:40139"/>
        <dbReference type="ChEBI" id="CHEBI:15377"/>
        <dbReference type="ChEBI" id="CHEBI:15378"/>
        <dbReference type="ChEBI" id="CHEBI:30823"/>
        <dbReference type="ChEBI" id="CHEBI:57287"/>
        <dbReference type="ChEBI" id="CHEBI:57387"/>
    </reaction>
    <physiologicalReaction direction="left-to-right" evidence="14">
        <dbReference type="Rhea" id="RHEA:40140"/>
    </physiologicalReaction>
</comment>
<evidence type="ECO:0000256" key="14">
    <source>
        <dbReference type="ARBA" id="ARBA00037002"/>
    </source>
</evidence>
<dbReference type="PANTHER" id="PTHR12418:SF19">
    <property type="entry name" value="ACYL-COENZYME A THIOESTERASE THEM4"/>
    <property type="match status" value="1"/>
</dbReference>
<dbReference type="GO" id="GO:0005737">
    <property type="term" value="C:cytoplasm"/>
    <property type="evidence" value="ECO:0007669"/>
    <property type="project" value="UniProtKB-SubCell"/>
</dbReference>
<organism evidence="25 26">
    <name type="scientific">Mycolicibacterium flavescens</name>
    <name type="common">Mycobacterium flavescens</name>
    <dbReference type="NCBI Taxonomy" id="1776"/>
    <lineage>
        <taxon>Bacteria</taxon>
        <taxon>Bacillati</taxon>
        <taxon>Actinomycetota</taxon>
        <taxon>Actinomycetes</taxon>
        <taxon>Mycobacteriales</taxon>
        <taxon>Mycobacteriaceae</taxon>
        <taxon>Mycolicibacterium</taxon>
    </lineage>
</organism>
<proteinExistence type="inferred from homology"/>
<evidence type="ECO:0000256" key="13">
    <source>
        <dbReference type="ARBA" id="ARBA00035852"/>
    </source>
</evidence>
<dbReference type="EC" id="3.1.2.2" evidence="16"/>
<evidence type="ECO:0000256" key="16">
    <source>
        <dbReference type="ARBA" id="ARBA00038848"/>
    </source>
</evidence>
<comment type="catalytic activity">
    <reaction evidence="20">
        <text>hexadecanoyl-CoA + H2O = hexadecanoate + CoA + H(+)</text>
        <dbReference type="Rhea" id="RHEA:16645"/>
        <dbReference type="ChEBI" id="CHEBI:7896"/>
        <dbReference type="ChEBI" id="CHEBI:15377"/>
        <dbReference type="ChEBI" id="CHEBI:15378"/>
        <dbReference type="ChEBI" id="CHEBI:57287"/>
        <dbReference type="ChEBI" id="CHEBI:57379"/>
        <dbReference type="EC" id="3.1.2.2"/>
    </reaction>
    <physiologicalReaction direction="left-to-right" evidence="20">
        <dbReference type="Rhea" id="RHEA:16646"/>
    </physiologicalReaction>
</comment>
<dbReference type="PANTHER" id="PTHR12418">
    <property type="entry name" value="ACYL-COENZYME A THIOESTERASE THEM4"/>
    <property type="match status" value="1"/>
</dbReference>
<keyword evidence="7" id="KW-0378">Hydrolase</keyword>
<evidence type="ECO:0000256" key="11">
    <source>
        <dbReference type="ARBA" id="ARBA00023136"/>
    </source>
</evidence>
<keyword evidence="6" id="KW-0053">Apoptosis</keyword>
<evidence type="ECO:0000256" key="7">
    <source>
        <dbReference type="ARBA" id="ARBA00022801"/>
    </source>
</evidence>
<evidence type="ECO:0000256" key="21">
    <source>
        <dbReference type="ARBA" id="ARBA00047969"/>
    </source>
</evidence>
<reference evidence="26" key="1">
    <citation type="submission" date="2016-09" db="EMBL/GenBank/DDBJ databases">
        <authorList>
            <person name="Greninger A.L."/>
            <person name="Jerome K.R."/>
            <person name="Mcnair B."/>
            <person name="Wallis C."/>
            <person name="Fang F."/>
        </authorList>
    </citation>
    <scope>NUCLEOTIDE SEQUENCE [LARGE SCALE GENOMIC DNA]</scope>
    <source>
        <strain evidence="26">M6</strain>
    </source>
</reference>
<dbReference type="GO" id="GO:0016787">
    <property type="term" value="F:hydrolase activity"/>
    <property type="evidence" value="ECO:0007669"/>
    <property type="project" value="UniProtKB-KW"/>
</dbReference>
<accession>A0A1E3RDP2</accession>
<evidence type="ECO:0000256" key="10">
    <source>
        <dbReference type="ARBA" id="ARBA00023098"/>
    </source>
</evidence>
<evidence type="ECO:0000256" key="22">
    <source>
        <dbReference type="ARBA" id="ARBA00048074"/>
    </source>
</evidence>